<feature type="transmembrane region" description="Helical" evidence="8">
    <location>
        <begin position="104"/>
        <end position="126"/>
    </location>
</feature>
<feature type="transmembrane region" description="Helical" evidence="8">
    <location>
        <begin position="469"/>
        <end position="488"/>
    </location>
</feature>
<evidence type="ECO:0000313" key="11">
    <source>
        <dbReference type="Proteomes" id="UP001209540"/>
    </source>
</evidence>
<feature type="transmembrane region" description="Helical" evidence="8">
    <location>
        <begin position="307"/>
        <end position="327"/>
    </location>
</feature>
<feature type="transmembrane region" description="Helical" evidence="8">
    <location>
        <begin position="347"/>
        <end position="368"/>
    </location>
</feature>
<dbReference type="PANTHER" id="PTHR23514:SF3">
    <property type="entry name" value="BYPASS OF STOP CODON PROTEIN 6"/>
    <property type="match status" value="1"/>
</dbReference>
<dbReference type="SUPFAM" id="SSF103473">
    <property type="entry name" value="MFS general substrate transporter"/>
    <property type="match status" value="1"/>
</dbReference>
<dbReference type="GO" id="GO:0022857">
    <property type="term" value="F:transmembrane transporter activity"/>
    <property type="evidence" value="ECO:0007669"/>
    <property type="project" value="InterPro"/>
</dbReference>
<feature type="transmembrane region" description="Helical" evidence="8">
    <location>
        <begin position="380"/>
        <end position="398"/>
    </location>
</feature>
<comment type="subcellular location">
    <subcellularLocation>
        <location evidence="1">Endomembrane system</location>
        <topology evidence="1">Multi-pass membrane protein</topology>
    </subcellularLocation>
</comment>
<accession>A0AAD5KKJ1</accession>
<evidence type="ECO:0000256" key="8">
    <source>
        <dbReference type="SAM" id="Phobius"/>
    </source>
</evidence>
<reference evidence="10" key="1">
    <citation type="journal article" date="2022" name="IScience">
        <title>Evolution of zygomycete secretomes and the origins of terrestrial fungal ecologies.</title>
        <authorList>
            <person name="Chang Y."/>
            <person name="Wang Y."/>
            <person name="Mondo S."/>
            <person name="Ahrendt S."/>
            <person name="Andreopoulos W."/>
            <person name="Barry K."/>
            <person name="Beard J."/>
            <person name="Benny G.L."/>
            <person name="Blankenship S."/>
            <person name="Bonito G."/>
            <person name="Cuomo C."/>
            <person name="Desiro A."/>
            <person name="Gervers K.A."/>
            <person name="Hundley H."/>
            <person name="Kuo A."/>
            <person name="LaButti K."/>
            <person name="Lang B.F."/>
            <person name="Lipzen A."/>
            <person name="O'Donnell K."/>
            <person name="Pangilinan J."/>
            <person name="Reynolds N."/>
            <person name="Sandor L."/>
            <person name="Smith M.E."/>
            <person name="Tsang A."/>
            <person name="Grigoriev I.V."/>
            <person name="Stajich J.E."/>
            <person name="Spatafora J.W."/>
        </authorList>
    </citation>
    <scope>NUCLEOTIDE SEQUENCE</scope>
    <source>
        <strain evidence="10">RSA 2281</strain>
    </source>
</reference>
<proteinExistence type="inferred from homology"/>
<evidence type="ECO:0000256" key="2">
    <source>
        <dbReference type="ARBA" id="ARBA00008335"/>
    </source>
</evidence>
<feature type="domain" description="Major facilitator superfamily (MFS) profile" evidence="9">
    <location>
        <begin position="73"/>
        <end position="492"/>
    </location>
</feature>
<dbReference type="AlphaFoldDB" id="A0AAD5KKJ1"/>
<dbReference type="PROSITE" id="PS50850">
    <property type="entry name" value="MFS"/>
    <property type="match status" value="1"/>
</dbReference>
<evidence type="ECO:0000313" key="10">
    <source>
        <dbReference type="EMBL" id="KAI9269257.1"/>
    </source>
</evidence>
<dbReference type="InterPro" id="IPR036259">
    <property type="entry name" value="MFS_trans_sf"/>
</dbReference>
<dbReference type="InterPro" id="IPR011701">
    <property type="entry name" value="MFS"/>
</dbReference>
<feature type="region of interest" description="Disordered" evidence="7">
    <location>
        <begin position="257"/>
        <end position="298"/>
    </location>
</feature>
<evidence type="ECO:0000256" key="5">
    <source>
        <dbReference type="ARBA" id="ARBA00022989"/>
    </source>
</evidence>
<evidence type="ECO:0000256" key="7">
    <source>
        <dbReference type="SAM" id="MobiDB-lite"/>
    </source>
</evidence>
<feature type="transmembrane region" description="Helical" evidence="8">
    <location>
        <begin position="404"/>
        <end position="422"/>
    </location>
</feature>
<reference evidence="10" key="2">
    <citation type="submission" date="2023-02" db="EMBL/GenBank/DDBJ databases">
        <authorList>
            <consortium name="DOE Joint Genome Institute"/>
            <person name="Mondo S.J."/>
            <person name="Chang Y."/>
            <person name="Wang Y."/>
            <person name="Ahrendt S."/>
            <person name="Andreopoulos W."/>
            <person name="Barry K."/>
            <person name="Beard J."/>
            <person name="Benny G.L."/>
            <person name="Blankenship S."/>
            <person name="Bonito G."/>
            <person name="Cuomo C."/>
            <person name="Desiro A."/>
            <person name="Gervers K.A."/>
            <person name="Hundley H."/>
            <person name="Kuo A."/>
            <person name="LaButti K."/>
            <person name="Lang B.F."/>
            <person name="Lipzen A."/>
            <person name="O'Donnell K."/>
            <person name="Pangilinan J."/>
            <person name="Reynolds N."/>
            <person name="Sandor L."/>
            <person name="Smith M.W."/>
            <person name="Tsang A."/>
            <person name="Grigoriev I.V."/>
            <person name="Stajich J.E."/>
            <person name="Spatafora J.W."/>
        </authorList>
    </citation>
    <scope>NUCLEOTIDE SEQUENCE</scope>
    <source>
        <strain evidence="10">RSA 2281</strain>
    </source>
</reference>
<dbReference type="InterPro" id="IPR020846">
    <property type="entry name" value="MFS_dom"/>
</dbReference>
<keyword evidence="4 8" id="KW-0812">Transmembrane</keyword>
<evidence type="ECO:0000256" key="1">
    <source>
        <dbReference type="ARBA" id="ARBA00004127"/>
    </source>
</evidence>
<gene>
    <name evidence="10" type="ORF">BDA99DRAFT_503990</name>
</gene>
<dbReference type="GO" id="GO:0012505">
    <property type="term" value="C:endomembrane system"/>
    <property type="evidence" value="ECO:0007669"/>
    <property type="project" value="UniProtKB-SubCell"/>
</dbReference>
<evidence type="ECO:0000256" key="6">
    <source>
        <dbReference type="ARBA" id="ARBA00023136"/>
    </source>
</evidence>
<dbReference type="GO" id="GO:0016020">
    <property type="term" value="C:membrane"/>
    <property type="evidence" value="ECO:0007669"/>
    <property type="project" value="TreeGrafter"/>
</dbReference>
<dbReference type="Proteomes" id="UP001209540">
    <property type="component" value="Unassembled WGS sequence"/>
</dbReference>
<keyword evidence="3" id="KW-0813">Transport</keyword>
<feature type="transmembrane region" description="Helical" evidence="8">
    <location>
        <begin position="166"/>
        <end position="185"/>
    </location>
</feature>
<feature type="transmembrane region" description="Helical" evidence="8">
    <location>
        <begin position="223"/>
        <end position="245"/>
    </location>
</feature>
<evidence type="ECO:0000256" key="3">
    <source>
        <dbReference type="ARBA" id="ARBA00022448"/>
    </source>
</evidence>
<dbReference type="FunFam" id="1.20.1250.20:FF:000286">
    <property type="entry name" value="MFS efflux transporter"/>
    <property type="match status" value="1"/>
</dbReference>
<comment type="similarity">
    <text evidence="2">Belongs to the major facilitator superfamily.</text>
</comment>
<sequence>MEDEKQHNNRDTEFLHDPSRMINAASTSEQQQQVSATTLSYRHEMNNNNTPGIREVIVPPSNAVTIEKTSIPHMMQAFYMLFVMGVNDANIGIIIPSLKVHYSISQAVVSALFLCVTIGNFTAAFMNGYLITKTSQTITAVIGAVALFIGFLICLFAVPFPVMCCAQVVIGFGNSLVDASANVICGEMPRGTMILNFLHAIYGLGALIAPLAASALLDHQLSWTITYIYLTVLAFINILTTTYFLRDMKTRSERERQHNLEINNNSHSSDEENSTSDDGHGNGSTNYHHHSQQPKEKGESIHKMIKIALTSKTTVMGAFFILFYVGAEVTLGSWGYTFLITVRSTDTVIMAQIMSGYWAGLCAGRLFLGYWTLKFGEKRVVYCYLVITLSMLFIFWFVPVVAASAAALAILGMVLGPLYPTAISVASKTLPTHLYAVSIGFIAAFGSAGSAILPYITGVMIGARGVGNTMAPFCIAMTGSMLFAWFYVPNPKTFKANQEETATTNNGTPDDILVGDNNINNIELTTITGGTEENIPNTRLRVNNNSNSQ</sequence>
<feature type="transmembrane region" description="Helical" evidence="8">
    <location>
        <begin position="434"/>
        <end position="457"/>
    </location>
</feature>
<dbReference type="InterPro" id="IPR051788">
    <property type="entry name" value="MFS_Transporter"/>
</dbReference>
<evidence type="ECO:0000259" key="9">
    <source>
        <dbReference type="PROSITE" id="PS50850"/>
    </source>
</evidence>
<dbReference type="PANTHER" id="PTHR23514">
    <property type="entry name" value="BYPASS OF STOP CODON PROTEIN 6"/>
    <property type="match status" value="1"/>
</dbReference>
<feature type="transmembrane region" description="Helical" evidence="8">
    <location>
        <begin position="138"/>
        <end position="160"/>
    </location>
</feature>
<organism evidence="10 11">
    <name type="scientific">Phascolomyces articulosus</name>
    <dbReference type="NCBI Taxonomy" id="60185"/>
    <lineage>
        <taxon>Eukaryota</taxon>
        <taxon>Fungi</taxon>
        <taxon>Fungi incertae sedis</taxon>
        <taxon>Mucoromycota</taxon>
        <taxon>Mucoromycotina</taxon>
        <taxon>Mucoromycetes</taxon>
        <taxon>Mucorales</taxon>
        <taxon>Lichtheimiaceae</taxon>
        <taxon>Phascolomyces</taxon>
    </lineage>
</organism>
<keyword evidence="11" id="KW-1185">Reference proteome</keyword>
<feature type="transmembrane region" description="Helical" evidence="8">
    <location>
        <begin position="77"/>
        <end position="98"/>
    </location>
</feature>
<dbReference type="Gene3D" id="1.20.1250.20">
    <property type="entry name" value="MFS general substrate transporter like domains"/>
    <property type="match status" value="1"/>
</dbReference>
<dbReference type="Pfam" id="PF07690">
    <property type="entry name" value="MFS_1"/>
    <property type="match status" value="1"/>
</dbReference>
<comment type="caution">
    <text evidence="10">The sequence shown here is derived from an EMBL/GenBank/DDBJ whole genome shotgun (WGS) entry which is preliminary data.</text>
</comment>
<feature type="transmembrane region" description="Helical" evidence="8">
    <location>
        <begin position="197"/>
        <end position="217"/>
    </location>
</feature>
<protein>
    <submittedName>
        <fullName evidence="10">Major facilitator superfamily domain-containing protein</fullName>
    </submittedName>
</protein>
<keyword evidence="6 8" id="KW-0472">Membrane</keyword>
<dbReference type="EMBL" id="JAIXMP010000008">
    <property type="protein sequence ID" value="KAI9269257.1"/>
    <property type="molecule type" value="Genomic_DNA"/>
</dbReference>
<keyword evidence="5 8" id="KW-1133">Transmembrane helix</keyword>
<name>A0AAD5KKJ1_9FUNG</name>
<evidence type="ECO:0000256" key="4">
    <source>
        <dbReference type="ARBA" id="ARBA00022692"/>
    </source>
</evidence>